<dbReference type="InterPro" id="IPR051888">
    <property type="entry name" value="UPF0148_domain"/>
</dbReference>
<sequence>MEVESTMNRGRDLMELESANAATTARSRSDISAALAEKLLQGWAMLNEHCPQCLTPLVRNRQRKVYCVACQQWVLSEAEAAAKSAQQEIRRLDVEQKAVTTSSAPQTTSPNSSTTSGDQSPSSPGHRADVKSNAVNLSRISLSNSRPDDGRVPEARNPKRLASGDPSGDGVARPVTVDGKDNGTSFSAIASGHFQGSVCAGQPNPASAQWKPVLGLVLQPGIKSPITDAAVYRNTLATLNEKLEGIRHLISLSLDVDQLRQLFGVLQECVQAIEVFQDVDFST</sequence>
<evidence type="ECO:0000313" key="3">
    <source>
        <dbReference type="Proteomes" id="UP001633002"/>
    </source>
</evidence>
<dbReference type="Proteomes" id="UP001633002">
    <property type="component" value="Unassembled WGS sequence"/>
</dbReference>
<comment type="caution">
    <text evidence="2">The sequence shown here is derived from an EMBL/GenBank/DDBJ whole genome shotgun (WGS) entry which is preliminary data.</text>
</comment>
<dbReference type="Pfam" id="PF06677">
    <property type="entry name" value="Auto_anti-p27"/>
    <property type="match status" value="1"/>
</dbReference>
<feature type="compositionally biased region" description="Low complexity" evidence="1">
    <location>
        <begin position="100"/>
        <end position="125"/>
    </location>
</feature>
<dbReference type="PANTHER" id="PTHR16537:SF1">
    <property type="entry name" value="PROTEIN ZNRD2"/>
    <property type="match status" value="1"/>
</dbReference>
<name>A0ABD3GGV6_9MARC</name>
<accession>A0ABD3GGV6</accession>
<dbReference type="PANTHER" id="PTHR16537">
    <property type="entry name" value="SJOEGREN SYNDROME/SCLERODERMA AUTOANTIGEN 1"/>
    <property type="match status" value="1"/>
</dbReference>
<protein>
    <submittedName>
        <fullName evidence="2">Uncharacterized protein</fullName>
    </submittedName>
</protein>
<reference evidence="2 3" key="1">
    <citation type="submission" date="2024-09" db="EMBL/GenBank/DDBJ databases">
        <title>Chromosome-scale assembly of Riccia sorocarpa.</title>
        <authorList>
            <person name="Paukszto L."/>
        </authorList>
    </citation>
    <scope>NUCLEOTIDE SEQUENCE [LARGE SCALE GENOMIC DNA]</scope>
    <source>
        <strain evidence="2">LP-2024</strain>
        <tissue evidence="2">Aerial parts of the thallus</tissue>
    </source>
</reference>
<gene>
    <name evidence="2" type="ORF">R1sor_021114</name>
</gene>
<organism evidence="2 3">
    <name type="scientific">Riccia sorocarpa</name>
    <dbReference type="NCBI Taxonomy" id="122646"/>
    <lineage>
        <taxon>Eukaryota</taxon>
        <taxon>Viridiplantae</taxon>
        <taxon>Streptophyta</taxon>
        <taxon>Embryophyta</taxon>
        <taxon>Marchantiophyta</taxon>
        <taxon>Marchantiopsida</taxon>
        <taxon>Marchantiidae</taxon>
        <taxon>Marchantiales</taxon>
        <taxon>Ricciaceae</taxon>
        <taxon>Riccia</taxon>
    </lineage>
</organism>
<proteinExistence type="predicted"/>
<keyword evidence="3" id="KW-1185">Reference proteome</keyword>
<feature type="compositionally biased region" description="Basic and acidic residues" evidence="1">
    <location>
        <begin position="146"/>
        <end position="157"/>
    </location>
</feature>
<dbReference type="EMBL" id="JBJQOH010000007">
    <property type="protein sequence ID" value="KAL3678158.1"/>
    <property type="molecule type" value="Genomic_DNA"/>
</dbReference>
<evidence type="ECO:0000313" key="2">
    <source>
        <dbReference type="EMBL" id="KAL3678158.1"/>
    </source>
</evidence>
<dbReference type="InterPro" id="IPR009563">
    <property type="entry name" value="SSSCA1"/>
</dbReference>
<feature type="region of interest" description="Disordered" evidence="1">
    <location>
        <begin position="95"/>
        <end position="179"/>
    </location>
</feature>
<evidence type="ECO:0000256" key="1">
    <source>
        <dbReference type="SAM" id="MobiDB-lite"/>
    </source>
</evidence>
<dbReference type="AlphaFoldDB" id="A0ABD3GGV6"/>
<feature type="compositionally biased region" description="Polar residues" evidence="1">
    <location>
        <begin position="133"/>
        <end position="145"/>
    </location>
</feature>